<evidence type="ECO:0000313" key="2">
    <source>
        <dbReference type="Proteomes" id="UP000070612"/>
    </source>
</evidence>
<gene>
    <name evidence="1" type="ORF">AFM11_30380</name>
</gene>
<dbReference type="Proteomes" id="UP000070612">
    <property type="component" value="Unassembled WGS sequence"/>
</dbReference>
<sequence>MSHRIVRNVKAERVRLALLEARPAGLTIEQLCTATGLTTSQVRGGLTEIREHAAMEHLTPLTWSHGQGYCFSREPADWIAYERAQVHTGLNRFVRLIKGTAYPHAQLEPDDDWIRLVFDQLIGVRAMLEGITRQ</sequence>
<organism evidence="1 2">
    <name type="scientific">Mycolicibacterium wolinskyi</name>
    <dbReference type="NCBI Taxonomy" id="59750"/>
    <lineage>
        <taxon>Bacteria</taxon>
        <taxon>Bacillati</taxon>
        <taxon>Actinomycetota</taxon>
        <taxon>Actinomycetes</taxon>
        <taxon>Mycobacteriales</taxon>
        <taxon>Mycobacteriaceae</taxon>
        <taxon>Mycolicibacterium</taxon>
    </lineage>
</organism>
<protein>
    <recommendedName>
        <fullName evidence="3">RacP protein</fullName>
    </recommendedName>
</protein>
<dbReference type="PATRIC" id="fig|59750.3.peg.3974"/>
<proteinExistence type="predicted"/>
<dbReference type="AlphaFoldDB" id="A0A132PDR9"/>
<dbReference type="RefSeq" id="WP_067856893.1">
    <property type="nucleotide sequence ID" value="NZ_LGTW01000027.1"/>
</dbReference>
<name>A0A132PDR9_9MYCO</name>
<dbReference type="EMBL" id="LGTW01000027">
    <property type="protein sequence ID" value="KWX20481.1"/>
    <property type="molecule type" value="Genomic_DNA"/>
</dbReference>
<accession>A0A132PDR9</accession>
<comment type="caution">
    <text evidence="1">The sequence shown here is derived from an EMBL/GenBank/DDBJ whole genome shotgun (WGS) entry which is preliminary data.</text>
</comment>
<evidence type="ECO:0000313" key="1">
    <source>
        <dbReference type="EMBL" id="KWX20481.1"/>
    </source>
</evidence>
<keyword evidence="2" id="KW-1185">Reference proteome</keyword>
<reference evidence="1 2" key="1">
    <citation type="submission" date="2015-07" db="EMBL/GenBank/DDBJ databases">
        <title>A draft genome sequence of Mycobacterium wolinskyi.</title>
        <authorList>
            <person name="de Man T.J."/>
            <person name="Perry K.A."/>
            <person name="Coulliette A.D."/>
            <person name="Jensen B."/>
            <person name="Toney N.C."/>
            <person name="Limbago B.M."/>
            <person name="Noble-Wang J."/>
        </authorList>
    </citation>
    <scope>NUCLEOTIDE SEQUENCE [LARGE SCALE GENOMIC DNA]</scope>
    <source>
        <strain evidence="1 2">CDC_01</strain>
    </source>
</reference>
<evidence type="ECO:0008006" key="3">
    <source>
        <dbReference type="Google" id="ProtNLM"/>
    </source>
</evidence>